<dbReference type="AlphaFoldDB" id="A0A3Q2D4W0"/>
<dbReference type="InterPro" id="IPR002048">
    <property type="entry name" value="EF_hand_dom"/>
</dbReference>
<evidence type="ECO:0000259" key="11">
    <source>
        <dbReference type="Pfam" id="PF13202"/>
    </source>
</evidence>
<accession>A0A3Q2D4W0</accession>
<comment type="subcellular location">
    <subcellularLocation>
        <location evidence="1">Mitochondrion inner membrane</location>
    </subcellularLocation>
    <subcellularLocation>
        <location evidence="2">Mitochondrion intermembrane space</location>
    </subcellularLocation>
</comment>
<keyword evidence="13" id="KW-1185">Reference proteome</keyword>
<evidence type="ECO:0000256" key="4">
    <source>
        <dbReference type="ARBA" id="ARBA00022737"/>
    </source>
</evidence>
<protein>
    <recommendedName>
        <fullName evidence="10">Calcium uptake protein 1, mitochondrial</fullName>
    </recommendedName>
</protein>
<evidence type="ECO:0000256" key="6">
    <source>
        <dbReference type="ARBA" id="ARBA00022946"/>
    </source>
</evidence>
<evidence type="ECO:0000313" key="13">
    <source>
        <dbReference type="Proteomes" id="UP000265020"/>
    </source>
</evidence>
<evidence type="ECO:0000256" key="9">
    <source>
        <dbReference type="ARBA" id="ARBA00038333"/>
    </source>
</evidence>
<dbReference type="Pfam" id="PF13202">
    <property type="entry name" value="EF-hand_5"/>
    <property type="match status" value="2"/>
</dbReference>
<dbReference type="GO" id="GO:0036444">
    <property type="term" value="P:calcium import into the mitochondrion"/>
    <property type="evidence" value="ECO:0007669"/>
    <property type="project" value="TreeGrafter"/>
</dbReference>
<dbReference type="Proteomes" id="UP000265020">
    <property type="component" value="Unassembled WGS sequence"/>
</dbReference>
<dbReference type="GO" id="GO:0051560">
    <property type="term" value="P:mitochondrial calcium ion homeostasis"/>
    <property type="evidence" value="ECO:0007669"/>
    <property type="project" value="TreeGrafter"/>
</dbReference>
<keyword evidence="7" id="KW-0496">Mitochondrion</keyword>
<evidence type="ECO:0000256" key="5">
    <source>
        <dbReference type="ARBA" id="ARBA00022792"/>
    </source>
</evidence>
<proteinExistence type="inferred from homology"/>
<evidence type="ECO:0000256" key="10">
    <source>
        <dbReference type="ARBA" id="ARBA00040181"/>
    </source>
</evidence>
<evidence type="ECO:0000256" key="8">
    <source>
        <dbReference type="ARBA" id="ARBA00023136"/>
    </source>
</evidence>
<feature type="domain" description="EF-hand" evidence="11">
    <location>
        <begin position="51"/>
        <end position="67"/>
    </location>
</feature>
<dbReference type="Ensembl" id="ENSCVAT00000020937.1">
    <property type="protein sequence ID" value="ENSCVAP00000013402.1"/>
    <property type="gene ID" value="ENSCVAG00000015889.1"/>
</dbReference>
<keyword evidence="3" id="KW-0479">Metal-binding</keyword>
<dbReference type="OMA" id="CDEFEHI"/>
<dbReference type="Gene3D" id="1.10.238.10">
    <property type="entry name" value="EF-hand"/>
    <property type="match status" value="1"/>
</dbReference>
<dbReference type="SUPFAM" id="SSF47473">
    <property type="entry name" value="EF-hand"/>
    <property type="match status" value="1"/>
</dbReference>
<dbReference type="PANTHER" id="PTHR12294">
    <property type="entry name" value="EF HAND DOMAIN FAMILY A1,A2-RELATED"/>
    <property type="match status" value="1"/>
</dbReference>
<keyword evidence="8" id="KW-0472">Membrane</keyword>
<dbReference type="InterPro" id="IPR039800">
    <property type="entry name" value="MICU1/2/3"/>
</dbReference>
<dbReference type="PANTHER" id="PTHR12294:SF1">
    <property type="entry name" value="CALCIUM UPTAKE PROTEIN 1, MITOCHONDRIAL"/>
    <property type="match status" value="1"/>
</dbReference>
<reference evidence="12" key="1">
    <citation type="submission" date="2025-08" db="UniProtKB">
        <authorList>
            <consortium name="Ensembl"/>
        </authorList>
    </citation>
    <scope>IDENTIFICATION</scope>
</reference>
<evidence type="ECO:0000256" key="2">
    <source>
        <dbReference type="ARBA" id="ARBA00004569"/>
    </source>
</evidence>
<name>A0A3Q2D4W0_CYPVA</name>
<dbReference type="GeneTree" id="ENSGT00950000183079"/>
<evidence type="ECO:0000256" key="7">
    <source>
        <dbReference type="ARBA" id="ARBA00023128"/>
    </source>
</evidence>
<dbReference type="GO" id="GO:1990246">
    <property type="term" value="C:uniplex complex"/>
    <property type="evidence" value="ECO:0007669"/>
    <property type="project" value="TreeGrafter"/>
</dbReference>
<comment type="similarity">
    <text evidence="9">Belongs to the MICU1 family. MICU1 subfamily.</text>
</comment>
<evidence type="ECO:0000313" key="12">
    <source>
        <dbReference type="Ensembl" id="ENSCVAP00000013402.1"/>
    </source>
</evidence>
<dbReference type="GO" id="GO:0005758">
    <property type="term" value="C:mitochondrial intermembrane space"/>
    <property type="evidence" value="ECO:0007669"/>
    <property type="project" value="UniProtKB-SubCell"/>
</dbReference>
<sequence>MILKVAFEKYASVVEDGEHYMTPRDFVQNYLGLHTQPQHNPKTVELIAGVADTTKDGLISFQEFLAFESVLCAPDALFIVAFQLFDKNGSGNISFGTYMVSNLLKVVQTLFSSFIFCALQTLSPSTLL</sequence>
<feature type="domain" description="EF-hand" evidence="11">
    <location>
        <begin position="79"/>
        <end position="95"/>
    </location>
</feature>
<evidence type="ECO:0000256" key="3">
    <source>
        <dbReference type="ARBA" id="ARBA00022723"/>
    </source>
</evidence>
<keyword evidence="6" id="KW-0809">Transit peptide</keyword>
<reference evidence="12" key="2">
    <citation type="submission" date="2025-09" db="UniProtKB">
        <authorList>
            <consortium name="Ensembl"/>
        </authorList>
    </citation>
    <scope>IDENTIFICATION</scope>
</reference>
<keyword evidence="4" id="KW-0677">Repeat</keyword>
<organism evidence="12 13">
    <name type="scientific">Cyprinodon variegatus</name>
    <name type="common">Sheepshead minnow</name>
    <dbReference type="NCBI Taxonomy" id="28743"/>
    <lineage>
        <taxon>Eukaryota</taxon>
        <taxon>Metazoa</taxon>
        <taxon>Chordata</taxon>
        <taxon>Craniata</taxon>
        <taxon>Vertebrata</taxon>
        <taxon>Euteleostomi</taxon>
        <taxon>Actinopterygii</taxon>
        <taxon>Neopterygii</taxon>
        <taxon>Teleostei</taxon>
        <taxon>Neoteleostei</taxon>
        <taxon>Acanthomorphata</taxon>
        <taxon>Ovalentaria</taxon>
        <taxon>Atherinomorphae</taxon>
        <taxon>Cyprinodontiformes</taxon>
        <taxon>Cyprinodontidae</taxon>
        <taxon>Cyprinodon</taxon>
    </lineage>
</organism>
<dbReference type="InterPro" id="IPR011992">
    <property type="entry name" value="EF-hand-dom_pair"/>
</dbReference>
<keyword evidence="5" id="KW-0999">Mitochondrion inner membrane</keyword>
<dbReference type="GO" id="GO:0005509">
    <property type="term" value="F:calcium ion binding"/>
    <property type="evidence" value="ECO:0007669"/>
    <property type="project" value="InterPro"/>
</dbReference>
<evidence type="ECO:0000256" key="1">
    <source>
        <dbReference type="ARBA" id="ARBA00004273"/>
    </source>
</evidence>